<dbReference type="InterPro" id="IPR017475">
    <property type="entry name" value="EPS_sugar_tfrase"/>
</dbReference>
<proteinExistence type="inferred from homology"/>
<feature type="transmembrane region" description="Helical" evidence="7">
    <location>
        <begin position="158"/>
        <end position="178"/>
    </location>
</feature>
<dbReference type="EMBL" id="FOGZ01000014">
    <property type="protein sequence ID" value="SER85754.1"/>
    <property type="molecule type" value="Genomic_DNA"/>
</dbReference>
<dbReference type="AlphaFoldDB" id="A0A1H9SLF8"/>
<reference evidence="10" key="1">
    <citation type="submission" date="2016-10" db="EMBL/GenBank/DDBJ databases">
        <authorList>
            <person name="Varghese N."/>
            <person name="Submissions S."/>
        </authorList>
    </citation>
    <scope>NUCLEOTIDE SEQUENCE [LARGE SCALE GENOMIC DNA]</scope>
    <source>
        <strain evidence="10">DSM 16859</strain>
    </source>
</reference>
<protein>
    <submittedName>
        <fullName evidence="9">Undecaprenyl-phosphate galactose phosphotransferase, WbaP/exopolysaccharide biosynthesis polyprenyl glycosylphosphotransferase</fullName>
    </submittedName>
</protein>
<keyword evidence="3 9" id="KW-0808">Transferase</keyword>
<organism evidence="9 10">
    <name type="scientific">Propionibacterium cyclohexanicum</name>
    <dbReference type="NCBI Taxonomy" id="64702"/>
    <lineage>
        <taxon>Bacteria</taxon>
        <taxon>Bacillati</taxon>
        <taxon>Actinomycetota</taxon>
        <taxon>Actinomycetes</taxon>
        <taxon>Propionibacteriales</taxon>
        <taxon>Propionibacteriaceae</taxon>
        <taxon>Propionibacterium</taxon>
    </lineage>
</organism>
<evidence type="ECO:0000256" key="4">
    <source>
        <dbReference type="ARBA" id="ARBA00022692"/>
    </source>
</evidence>
<sequence length="518" mass="57007">ILGRPRPLSGHRRAAPSHHGCCVAYTLIWEEPEIPAEASFPWSPARPLANARAGWRGIVAWGLKIGDALTVSAAVILSFSFRVDDSFALSGFGSVPYWFLGVLTVLGWTVALGLAGSRSVRHLGAGLEEYRRVVTASLGLFGIWAIASYVLRASISRSLFVTALPLGVVLLLVFRWLVRQVIVNRRVAGQALVPTLLVGSASQITDILHSLNRHREAGYAPQGACVVGDGKASAGWGRDIVLHEKSELVAVASSGCYEAIIVGDGLSRSELRNLAWHLESSPIDLLFLPRLIDIAGPRLRVSDVEGLALMHVDLPRFSGWRLWLKRAFDIVFSGLALVALSPVFVVVAILIKMDDGGPVFFRQQRIGLRGQPIIVHKFRTMVVDAEAKIDKLIEAQGGHALLFKMEDDPRITGIGKILRKYSIDELPQFWSVLRGGMSVVGPRPQVAREVSEYTRVHYRRLLIKPGITGLWQINGRSELSLKESIRLDLRYVENWSLIGDIMIILKTIRVVLRPSGAY</sequence>
<keyword evidence="5 7" id="KW-1133">Transmembrane helix</keyword>
<accession>A0A1H9SLF8</accession>
<evidence type="ECO:0000256" key="1">
    <source>
        <dbReference type="ARBA" id="ARBA00004141"/>
    </source>
</evidence>
<evidence type="ECO:0000256" key="2">
    <source>
        <dbReference type="ARBA" id="ARBA00006464"/>
    </source>
</evidence>
<keyword evidence="4 7" id="KW-0812">Transmembrane</keyword>
<dbReference type="GO" id="GO:0016780">
    <property type="term" value="F:phosphotransferase activity, for other substituted phosphate groups"/>
    <property type="evidence" value="ECO:0007669"/>
    <property type="project" value="TreeGrafter"/>
</dbReference>
<dbReference type="NCBIfam" id="TIGR03025">
    <property type="entry name" value="EPS_sugtrans"/>
    <property type="match status" value="1"/>
</dbReference>
<keyword evidence="10" id="KW-1185">Reference proteome</keyword>
<evidence type="ECO:0000256" key="5">
    <source>
        <dbReference type="ARBA" id="ARBA00022989"/>
    </source>
</evidence>
<dbReference type="RefSeq" id="WP_218139268.1">
    <property type="nucleotide sequence ID" value="NZ_FOGZ01000014.1"/>
</dbReference>
<name>A0A1H9SLF8_9ACTN</name>
<feature type="domain" description="Bacterial sugar transferase" evidence="8">
    <location>
        <begin position="325"/>
        <end position="512"/>
    </location>
</feature>
<feature type="transmembrane region" description="Helical" evidence="7">
    <location>
        <begin position="330"/>
        <end position="351"/>
    </location>
</feature>
<evidence type="ECO:0000313" key="10">
    <source>
        <dbReference type="Proteomes" id="UP000198815"/>
    </source>
</evidence>
<dbReference type="Proteomes" id="UP000198815">
    <property type="component" value="Unassembled WGS sequence"/>
</dbReference>
<evidence type="ECO:0000313" key="9">
    <source>
        <dbReference type="EMBL" id="SER85754.1"/>
    </source>
</evidence>
<dbReference type="GO" id="GO:0016020">
    <property type="term" value="C:membrane"/>
    <property type="evidence" value="ECO:0007669"/>
    <property type="project" value="UniProtKB-SubCell"/>
</dbReference>
<dbReference type="PANTHER" id="PTHR30576">
    <property type="entry name" value="COLANIC BIOSYNTHESIS UDP-GLUCOSE LIPID CARRIER TRANSFERASE"/>
    <property type="match status" value="1"/>
</dbReference>
<evidence type="ECO:0000256" key="6">
    <source>
        <dbReference type="ARBA" id="ARBA00023136"/>
    </source>
</evidence>
<evidence type="ECO:0000259" key="8">
    <source>
        <dbReference type="Pfam" id="PF02397"/>
    </source>
</evidence>
<feature type="non-terminal residue" evidence="9">
    <location>
        <position position="1"/>
    </location>
</feature>
<keyword evidence="6 7" id="KW-0472">Membrane</keyword>
<dbReference type="Pfam" id="PF02397">
    <property type="entry name" value="Bac_transf"/>
    <property type="match status" value="1"/>
</dbReference>
<feature type="transmembrane region" description="Helical" evidence="7">
    <location>
        <begin position="95"/>
        <end position="114"/>
    </location>
</feature>
<feature type="transmembrane region" description="Helical" evidence="7">
    <location>
        <begin position="65"/>
        <end position="83"/>
    </location>
</feature>
<dbReference type="InterPro" id="IPR003362">
    <property type="entry name" value="Bact_transf"/>
</dbReference>
<comment type="similarity">
    <text evidence="2">Belongs to the bacterial sugar transferase family.</text>
</comment>
<comment type="subcellular location">
    <subcellularLocation>
        <location evidence="1">Membrane</location>
        <topology evidence="1">Multi-pass membrane protein</topology>
    </subcellularLocation>
</comment>
<gene>
    <name evidence="9" type="ORF">SAMN05443377_1141</name>
</gene>
<dbReference type="PANTHER" id="PTHR30576:SF10">
    <property type="entry name" value="SLL5057 PROTEIN"/>
    <property type="match status" value="1"/>
</dbReference>
<dbReference type="STRING" id="64702.SAMN05443377_1141"/>
<evidence type="ECO:0000256" key="3">
    <source>
        <dbReference type="ARBA" id="ARBA00022679"/>
    </source>
</evidence>
<evidence type="ECO:0000256" key="7">
    <source>
        <dbReference type="SAM" id="Phobius"/>
    </source>
</evidence>
<feature type="transmembrane region" description="Helical" evidence="7">
    <location>
        <begin position="134"/>
        <end position="152"/>
    </location>
</feature>